<accession>A0ABP8ZVZ8</accession>
<reference evidence="3" key="1">
    <citation type="journal article" date="2019" name="Int. J. Syst. Evol. Microbiol.">
        <title>The Global Catalogue of Microorganisms (GCM) 10K type strain sequencing project: providing services to taxonomists for standard genome sequencing and annotation.</title>
        <authorList>
            <consortium name="The Broad Institute Genomics Platform"/>
            <consortium name="The Broad Institute Genome Sequencing Center for Infectious Disease"/>
            <person name="Wu L."/>
            <person name="Ma J."/>
        </authorList>
    </citation>
    <scope>NUCLEOTIDE SEQUENCE [LARGE SCALE GENOMIC DNA]</scope>
    <source>
        <strain evidence="3">JCM 18324</strain>
    </source>
</reference>
<gene>
    <name evidence="2" type="ORF">GCM10023329_11530</name>
</gene>
<protein>
    <submittedName>
        <fullName evidence="2">Uncharacterized protein</fullName>
    </submittedName>
</protein>
<sequence>MQGAVAEPLGGLGEGVRLAGGEHTGREAHARQCPVVRRVQPQRAGAGITALPYGSFVPIQVVGGGWRHGGEHTDAAPGHLVPER</sequence>
<organism evidence="2 3">
    <name type="scientific">Streptomyces sanyensis</name>
    <dbReference type="NCBI Taxonomy" id="568869"/>
    <lineage>
        <taxon>Bacteria</taxon>
        <taxon>Bacillati</taxon>
        <taxon>Actinomycetota</taxon>
        <taxon>Actinomycetes</taxon>
        <taxon>Kitasatosporales</taxon>
        <taxon>Streptomycetaceae</taxon>
        <taxon>Streptomyces</taxon>
    </lineage>
</organism>
<evidence type="ECO:0000313" key="2">
    <source>
        <dbReference type="EMBL" id="GAA4766922.1"/>
    </source>
</evidence>
<evidence type="ECO:0000256" key="1">
    <source>
        <dbReference type="SAM" id="MobiDB-lite"/>
    </source>
</evidence>
<comment type="caution">
    <text evidence="2">The sequence shown here is derived from an EMBL/GenBank/DDBJ whole genome shotgun (WGS) entry which is preliminary data.</text>
</comment>
<dbReference type="Proteomes" id="UP001501147">
    <property type="component" value="Unassembled WGS sequence"/>
</dbReference>
<dbReference type="EMBL" id="BAABJV010000002">
    <property type="protein sequence ID" value="GAA4766922.1"/>
    <property type="molecule type" value="Genomic_DNA"/>
</dbReference>
<proteinExistence type="predicted"/>
<name>A0ABP8ZVZ8_9ACTN</name>
<evidence type="ECO:0000313" key="3">
    <source>
        <dbReference type="Proteomes" id="UP001501147"/>
    </source>
</evidence>
<feature type="region of interest" description="Disordered" evidence="1">
    <location>
        <begin position="1"/>
        <end position="32"/>
    </location>
</feature>
<keyword evidence="3" id="KW-1185">Reference proteome</keyword>